<feature type="region of interest" description="Disordered" evidence="2">
    <location>
        <begin position="884"/>
        <end position="915"/>
    </location>
</feature>
<evidence type="ECO:0008006" key="6">
    <source>
        <dbReference type="Google" id="ProtNLM"/>
    </source>
</evidence>
<dbReference type="Proteomes" id="UP000001887">
    <property type="component" value="Chromosome"/>
</dbReference>
<evidence type="ECO:0000256" key="2">
    <source>
        <dbReference type="SAM" id="MobiDB-lite"/>
    </source>
</evidence>
<feature type="signal peptide" evidence="3">
    <location>
        <begin position="1"/>
        <end position="23"/>
    </location>
</feature>
<dbReference type="OrthoDB" id="285961at2"/>
<name>D2QZQ3_PIRSD</name>
<organism evidence="4 5">
    <name type="scientific">Pirellula staleyi (strain ATCC 27377 / DSM 6068 / ICPB 4128)</name>
    <name type="common">Pirella staleyi</name>
    <dbReference type="NCBI Taxonomy" id="530564"/>
    <lineage>
        <taxon>Bacteria</taxon>
        <taxon>Pseudomonadati</taxon>
        <taxon>Planctomycetota</taxon>
        <taxon>Planctomycetia</taxon>
        <taxon>Pirellulales</taxon>
        <taxon>Pirellulaceae</taxon>
        <taxon>Pirellula</taxon>
    </lineage>
</organism>
<gene>
    <name evidence="4" type="ordered locus">Psta_1862</name>
</gene>
<dbReference type="KEGG" id="psl:Psta_1862"/>
<dbReference type="AlphaFoldDB" id="D2QZQ3"/>
<accession>D2QZQ3</accession>
<dbReference type="eggNOG" id="ENOG502Z9XU">
    <property type="taxonomic scope" value="Bacteria"/>
</dbReference>
<keyword evidence="5" id="KW-1185">Reference proteome</keyword>
<reference evidence="4 5" key="1">
    <citation type="journal article" date="2009" name="Stand. Genomic Sci.">
        <title>Complete genome sequence of Pirellula staleyi type strain (ATCC 27377).</title>
        <authorList>
            <person name="Clum A."/>
            <person name="Tindall B.J."/>
            <person name="Sikorski J."/>
            <person name="Ivanova N."/>
            <person name="Mavrommatis K."/>
            <person name="Lucas S."/>
            <person name="Glavina del Rio T."/>
            <person name="Nolan M."/>
            <person name="Chen F."/>
            <person name="Tice H."/>
            <person name="Pitluck S."/>
            <person name="Cheng J.F."/>
            <person name="Chertkov O."/>
            <person name="Brettin T."/>
            <person name="Han C."/>
            <person name="Detter J.C."/>
            <person name="Kuske C."/>
            <person name="Bruce D."/>
            <person name="Goodwin L."/>
            <person name="Ovchinikova G."/>
            <person name="Pati A."/>
            <person name="Mikhailova N."/>
            <person name="Chen A."/>
            <person name="Palaniappan K."/>
            <person name="Land M."/>
            <person name="Hauser L."/>
            <person name="Chang Y.J."/>
            <person name="Jeffries C.D."/>
            <person name="Chain P."/>
            <person name="Rohde M."/>
            <person name="Goker M."/>
            <person name="Bristow J."/>
            <person name="Eisen J.A."/>
            <person name="Markowitz V."/>
            <person name="Hugenholtz P."/>
            <person name="Kyrpides N.C."/>
            <person name="Klenk H.P."/>
            <person name="Lapidus A."/>
        </authorList>
    </citation>
    <scope>NUCLEOTIDE SEQUENCE [LARGE SCALE GENOMIC DNA]</scope>
    <source>
        <strain evidence="5">ATCC 27377 / DSM 6068 / ICPB 4128</strain>
    </source>
</reference>
<feature type="compositionally biased region" description="Low complexity" evidence="2">
    <location>
        <begin position="899"/>
        <end position="908"/>
    </location>
</feature>
<feature type="chain" id="PRO_5003035320" description="CBM-cenC domain-containing protein" evidence="3">
    <location>
        <begin position="24"/>
        <end position="915"/>
    </location>
</feature>
<dbReference type="EMBL" id="CP001848">
    <property type="protein sequence ID" value="ADB16536.1"/>
    <property type="molecule type" value="Genomic_DNA"/>
</dbReference>
<keyword evidence="1" id="KW-0175">Coiled coil</keyword>
<protein>
    <recommendedName>
        <fullName evidence="6">CBM-cenC domain-containing protein</fullName>
    </recommendedName>
</protein>
<evidence type="ECO:0000256" key="3">
    <source>
        <dbReference type="SAM" id="SignalP"/>
    </source>
</evidence>
<keyword evidence="3" id="KW-0732">Signal</keyword>
<evidence type="ECO:0000256" key="1">
    <source>
        <dbReference type="SAM" id="Coils"/>
    </source>
</evidence>
<proteinExistence type="predicted"/>
<evidence type="ECO:0000313" key="4">
    <source>
        <dbReference type="EMBL" id="ADB16536.1"/>
    </source>
</evidence>
<dbReference type="HOGENOM" id="CLU_318041_0_0_0"/>
<evidence type="ECO:0000313" key="5">
    <source>
        <dbReference type="Proteomes" id="UP000001887"/>
    </source>
</evidence>
<feature type="coiled-coil region" evidence="1">
    <location>
        <begin position="591"/>
        <end position="661"/>
    </location>
</feature>
<sequence precursor="true">MREVLVSAVVTATLLVFSAGANAQLRDSFEGPEPTWRLAEADCGVKVLAQQRALGQAHGGNASEYSRLSIGNGTYVYMTRSIGRCGVIAELAPSMWVKCDRANVRLMLRVVLPRSIDPGSGQPLTALLRGDAYTDVGNWQQLTVPTPLTLLQREAVVLRTQFGREVDMRGAYADLLVLNTYTGPGETQLWFDDLEIAGYVNIDEAPAADGGNTSSVNSRSNGQTSDSDGSAVRVAQKAPQLEGSILTVANRPFMVRAIQYQGEPLEWLRSLGFNTIKLTSSPSSQLIKEARRLEMWIIAPPPYGDMAASSDDFDRIIAWSLGSRLGDADVRATEDLAVELRRNDRMNRPIVCSADCQLAAYSRIAGILQVDQPLLGSTVELMSYRSWLSSRPRIARPGTPMWAGIAMQSSTKLDEQLRAFSASARAEDDPDPDQLRLQVYAALSAGMKGLVFQSNAPLAIDTISAGLRTDTLKLLNHELAMLEPWVAGGSLVDDMISFDPSVQVSVLQTERSKLLLITRHASHQQYVAAPPPSTPISLVVPGVPISDRAYQITMAGLKQLRATPGSGGTRITIEDAGIATAVVLTQDPLVVHHLQRTLAQSQQEVARLRYDMAVRRHATTVNIDRELAIRSHPLEGSTQRLDEARSNLEQARRMHESANYSEVHRFSARAESLLARVRRGHWEQTAAAFPSPAASPCIGRFTTLPLHWSVAERIRRGTFSPNYLAAGDMENLAVMLEAGWRQQRRLPAGVDADVALSLREPHSGRSSTRLAAWVANPKEAPAVLERPPVWITSSPVPVRMGQIVRVHGWVNVPARLTGTADGLHVFDSIGGPELGDRIRLTQGWREFTLYRSVPDNGQLTLTFALTGLGEASIDSVSVHLLDPPPLRPAGTPDPAMQNPFPGAASLLPASPPTPR</sequence>
<feature type="region of interest" description="Disordered" evidence="2">
    <location>
        <begin position="207"/>
        <end position="234"/>
    </location>
</feature>
<feature type="compositionally biased region" description="Polar residues" evidence="2">
    <location>
        <begin position="211"/>
        <end position="228"/>
    </location>
</feature>